<dbReference type="AlphaFoldDB" id="A0A1B8Q4W9"/>
<protein>
    <recommendedName>
        <fullName evidence="3">ANR family transcriptional regulator</fullName>
    </recommendedName>
</protein>
<dbReference type="NCBIfam" id="NF033650">
    <property type="entry name" value="ANR_neg_reg"/>
    <property type="match status" value="1"/>
</dbReference>
<reference evidence="1 2" key="1">
    <citation type="submission" date="2016-06" db="EMBL/GenBank/DDBJ databases">
        <title>Draft genome of Moraxella lacunata CCUG 57757A.</title>
        <authorList>
            <person name="Salva-Serra F."/>
            <person name="Engstrom-Jakobsson H."/>
            <person name="Thorell K."/>
            <person name="Gonzales-Siles L."/>
            <person name="Karlsson R."/>
            <person name="Boulund F."/>
            <person name="Engstrand L."/>
            <person name="Kristiansson E."/>
            <person name="Moore E."/>
        </authorList>
    </citation>
    <scope>NUCLEOTIDE SEQUENCE [LARGE SCALE GENOMIC DNA]</scope>
    <source>
        <strain evidence="1 2">CCUG 57757A</strain>
    </source>
</reference>
<sequence length="91" mass="10490">MNNITTLLELEQARQELLHAELPADIKASQAEKLGDYRTAKRLWETVAKSAEKDSLTQKYAQIRHNFCQSAVMHNYKRPELKNLEANHVKA</sequence>
<proteinExistence type="predicted"/>
<accession>A0A1B8Q4W9</accession>
<dbReference type="InterPro" id="IPR047666">
    <property type="entry name" value="ANR_neg_reg"/>
</dbReference>
<evidence type="ECO:0000313" key="2">
    <source>
        <dbReference type="Proteomes" id="UP000092607"/>
    </source>
</evidence>
<name>A0A1B8Q4W9_MORLA</name>
<organism evidence="1 2">
    <name type="scientific">Moraxella lacunata</name>
    <dbReference type="NCBI Taxonomy" id="477"/>
    <lineage>
        <taxon>Bacteria</taxon>
        <taxon>Pseudomonadati</taxon>
        <taxon>Pseudomonadota</taxon>
        <taxon>Gammaproteobacteria</taxon>
        <taxon>Moraxellales</taxon>
        <taxon>Moraxellaceae</taxon>
        <taxon>Moraxella</taxon>
    </lineage>
</organism>
<gene>
    <name evidence="1" type="ORF">A9309_04260</name>
</gene>
<evidence type="ECO:0008006" key="3">
    <source>
        <dbReference type="Google" id="ProtNLM"/>
    </source>
</evidence>
<comment type="caution">
    <text evidence="1">The sequence shown here is derived from an EMBL/GenBank/DDBJ whole genome shotgun (WGS) entry which is preliminary data.</text>
</comment>
<dbReference type="EMBL" id="LZMS01000040">
    <property type="protein sequence ID" value="OBX64725.1"/>
    <property type="molecule type" value="Genomic_DNA"/>
</dbReference>
<dbReference type="RefSeq" id="WP_065255185.1">
    <property type="nucleotide sequence ID" value="NZ_JARDJM010000006.1"/>
</dbReference>
<dbReference type="Proteomes" id="UP000092607">
    <property type="component" value="Unassembled WGS sequence"/>
</dbReference>
<evidence type="ECO:0000313" key="1">
    <source>
        <dbReference type="EMBL" id="OBX64725.1"/>
    </source>
</evidence>